<evidence type="ECO:0000313" key="4">
    <source>
        <dbReference type="Proteomes" id="UP000037035"/>
    </source>
</evidence>
<evidence type="ECO:0000256" key="2">
    <source>
        <dbReference type="SAM" id="Phobius"/>
    </source>
</evidence>
<reference evidence="3 4" key="1">
    <citation type="submission" date="2015-08" db="EMBL/GenBank/DDBJ databases">
        <title>Next Generation Sequencing and Analysis of the Genome of Puccinia sorghi L Schw, the Causal Agent of Maize Common Rust.</title>
        <authorList>
            <person name="Rochi L."/>
            <person name="Burguener G."/>
            <person name="Darino M."/>
            <person name="Turjanski A."/>
            <person name="Kreff E."/>
            <person name="Dieguez M.J."/>
            <person name="Sacco F."/>
        </authorList>
    </citation>
    <scope>NUCLEOTIDE SEQUENCE [LARGE SCALE GENOMIC DNA]</scope>
    <source>
        <strain evidence="3 4">RO10H11247</strain>
    </source>
</reference>
<gene>
    <name evidence="3" type="ORF">VP01_3577g1</name>
</gene>
<comment type="caution">
    <text evidence="3">The sequence shown here is derived from an EMBL/GenBank/DDBJ whole genome shotgun (WGS) entry which is preliminary data.</text>
</comment>
<accession>A0A0L6UV87</accession>
<sequence length="633" mass="74277">MYKGFEAEDNPPVGENPGKSWRGLPDHNILHVFNDFPHYHKPVMQKAVCNFYLFLHHLILKLHAKNYEYYYKTAFCKKTHLSSLYYYELIQVWFSGSGSYNLIKKGYSVLLQKTRIHTSYEYETFRIQCIFQVISADSLKSTSKLDQQSSSASAGSSLDEAQVPARGYDWLDTNWLSGEKRSDRGERRANKSLNYSPLTLCDITQVKLRSPFYQITDGVRYEPSTQPVAWINLLIKLYKGFLDNCVLREKSRNIYRMIDAEKLSVDDFFLEKYQRHLIYCYRIGLFEPPKAIIKLNKFSLSKIVSVIFLNMSINMTETKLKKDEDHKENNIYGRKAEEKTRLNLSNRKLTLQKKLCQLPEVDMQKLPGSFCCYSNHAPKLLCQKFYIGKHVEFEWKLGWSMLHFQFSKKKTPLFKKLPQCCRNQFWELSDQFLSAPGELFLNTKENWESFKGPKMPLSSIFQAGSLALKGLKIMCACVFGQILLLVVHTTFGWVLPTAQRFLRSEYIPNRLSKKSKIRVSRTQKRDRIEARKKTLLNQRLLIFVLIWTMSHCTGIMIEYLHAQDIHYKRRKGGRYYMGKVYYKRRKVLYREGYIIKRGGIYIQWIGYGITRGGGLSCIQWTRYSRGESGRRGQ</sequence>
<keyword evidence="4" id="KW-1185">Reference proteome</keyword>
<name>A0A0L6UV87_9BASI</name>
<keyword evidence="2" id="KW-1133">Transmembrane helix</keyword>
<protein>
    <submittedName>
        <fullName evidence="3">Uncharacterized protein</fullName>
    </submittedName>
</protein>
<dbReference type="VEuPathDB" id="FungiDB:VP01_3577g1"/>
<feature type="transmembrane region" description="Helical" evidence="2">
    <location>
        <begin position="540"/>
        <end position="560"/>
    </location>
</feature>
<organism evidence="3 4">
    <name type="scientific">Puccinia sorghi</name>
    <dbReference type="NCBI Taxonomy" id="27349"/>
    <lineage>
        <taxon>Eukaryota</taxon>
        <taxon>Fungi</taxon>
        <taxon>Dikarya</taxon>
        <taxon>Basidiomycota</taxon>
        <taxon>Pucciniomycotina</taxon>
        <taxon>Pucciniomycetes</taxon>
        <taxon>Pucciniales</taxon>
        <taxon>Pucciniaceae</taxon>
        <taxon>Puccinia</taxon>
    </lineage>
</organism>
<dbReference type="EMBL" id="LAVV01008587">
    <property type="protein sequence ID" value="KNZ52433.1"/>
    <property type="molecule type" value="Genomic_DNA"/>
</dbReference>
<dbReference type="AlphaFoldDB" id="A0A0L6UV87"/>
<evidence type="ECO:0000313" key="3">
    <source>
        <dbReference type="EMBL" id="KNZ52433.1"/>
    </source>
</evidence>
<proteinExistence type="predicted"/>
<feature type="transmembrane region" description="Helical" evidence="2">
    <location>
        <begin position="473"/>
        <end position="495"/>
    </location>
</feature>
<keyword evidence="2" id="KW-0472">Membrane</keyword>
<keyword evidence="2" id="KW-0812">Transmembrane</keyword>
<dbReference type="Proteomes" id="UP000037035">
    <property type="component" value="Unassembled WGS sequence"/>
</dbReference>
<evidence type="ECO:0000256" key="1">
    <source>
        <dbReference type="SAM" id="MobiDB-lite"/>
    </source>
</evidence>
<feature type="region of interest" description="Disordered" evidence="1">
    <location>
        <begin position="1"/>
        <end position="20"/>
    </location>
</feature>